<proteinExistence type="predicted"/>
<dbReference type="InterPro" id="IPR029058">
    <property type="entry name" value="AB_hydrolase_fold"/>
</dbReference>
<name>A0A167RNZ2_CALVF</name>
<evidence type="ECO:0000259" key="1">
    <source>
        <dbReference type="Pfam" id="PF00561"/>
    </source>
</evidence>
<gene>
    <name evidence="2" type="ORF">CALVIDRAFT_532738</name>
</gene>
<dbReference type="Gene3D" id="3.40.50.1820">
    <property type="entry name" value="alpha/beta hydrolase"/>
    <property type="match status" value="1"/>
</dbReference>
<dbReference type="Proteomes" id="UP000076738">
    <property type="component" value="Unassembled WGS sequence"/>
</dbReference>
<dbReference type="STRING" id="1330018.A0A167RNZ2"/>
<accession>A0A167RNZ2</accession>
<dbReference type="GO" id="GO:0008474">
    <property type="term" value="F:palmitoyl-(protein) hydrolase activity"/>
    <property type="evidence" value="ECO:0007669"/>
    <property type="project" value="TreeGrafter"/>
</dbReference>
<organism evidence="2 3">
    <name type="scientific">Calocera viscosa (strain TUFC12733)</name>
    <dbReference type="NCBI Taxonomy" id="1330018"/>
    <lineage>
        <taxon>Eukaryota</taxon>
        <taxon>Fungi</taxon>
        <taxon>Dikarya</taxon>
        <taxon>Basidiomycota</taxon>
        <taxon>Agaricomycotina</taxon>
        <taxon>Dacrymycetes</taxon>
        <taxon>Dacrymycetales</taxon>
        <taxon>Dacrymycetaceae</taxon>
        <taxon>Calocera</taxon>
    </lineage>
</organism>
<sequence>MSTILYDIVSSVMRNGPARTLTYPGGVMSQRRTKVVTPDQYRLPYELVELTTSDNVRLTAYSIVQQARKIARFPRERGPEYIDPRQRPTILFFHGNSGNIGDRLPFAYHFYKKMSCNVFMLEYRGYGSSQGRPSEAGIQIDAETAFQYIKSHPILGQTKLFVYGESFGGAVAIDLASRHPSEIDALICANTFLSLPKVISQYYTRVSGIMHMLNSEIWDCESKLPLVPSTVPMLFLSGLKDELVPPAHMRRLYEIACRDGKEGKTWWTSDYGDHNNTFLEGTYWSAVQKFVSNWSGDDEITQSCCF</sequence>
<feature type="domain" description="AB hydrolase-1" evidence="1">
    <location>
        <begin position="88"/>
        <end position="193"/>
    </location>
</feature>
<dbReference type="InterPro" id="IPR000073">
    <property type="entry name" value="AB_hydrolase_1"/>
</dbReference>
<dbReference type="Pfam" id="PF00561">
    <property type="entry name" value="Abhydrolase_1"/>
    <property type="match status" value="1"/>
</dbReference>
<dbReference type="OrthoDB" id="10249433at2759"/>
<dbReference type="AlphaFoldDB" id="A0A167RNZ2"/>
<reference evidence="2 3" key="1">
    <citation type="journal article" date="2016" name="Mol. Biol. Evol.">
        <title>Comparative Genomics of Early-Diverging Mushroom-Forming Fungi Provides Insights into the Origins of Lignocellulose Decay Capabilities.</title>
        <authorList>
            <person name="Nagy L.G."/>
            <person name="Riley R."/>
            <person name="Tritt A."/>
            <person name="Adam C."/>
            <person name="Daum C."/>
            <person name="Floudas D."/>
            <person name="Sun H."/>
            <person name="Yadav J.S."/>
            <person name="Pangilinan J."/>
            <person name="Larsson K.H."/>
            <person name="Matsuura K."/>
            <person name="Barry K."/>
            <person name="Labutti K."/>
            <person name="Kuo R."/>
            <person name="Ohm R.A."/>
            <person name="Bhattacharya S.S."/>
            <person name="Shirouzu T."/>
            <person name="Yoshinaga Y."/>
            <person name="Martin F.M."/>
            <person name="Grigoriev I.V."/>
            <person name="Hibbett D.S."/>
        </authorList>
    </citation>
    <scope>NUCLEOTIDE SEQUENCE [LARGE SCALE GENOMIC DNA]</scope>
    <source>
        <strain evidence="2 3">TUFC12733</strain>
    </source>
</reference>
<protein>
    <submittedName>
        <fullName evidence="2">Alpha/beta-hydrolase</fullName>
    </submittedName>
</protein>
<keyword evidence="3" id="KW-1185">Reference proteome</keyword>
<keyword evidence="2" id="KW-0378">Hydrolase</keyword>
<dbReference type="SUPFAM" id="SSF53474">
    <property type="entry name" value="alpha/beta-Hydrolases"/>
    <property type="match status" value="1"/>
</dbReference>
<dbReference type="GO" id="GO:0016020">
    <property type="term" value="C:membrane"/>
    <property type="evidence" value="ECO:0007669"/>
    <property type="project" value="TreeGrafter"/>
</dbReference>
<dbReference type="PANTHER" id="PTHR12277">
    <property type="entry name" value="ALPHA/BETA HYDROLASE DOMAIN-CONTAINING PROTEIN"/>
    <property type="match status" value="1"/>
</dbReference>
<evidence type="ECO:0000313" key="3">
    <source>
        <dbReference type="Proteomes" id="UP000076738"/>
    </source>
</evidence>
<dbReference type="EMBL" id="KV417267">
    <property type="protein sequence ID" value="KZP01120.1"/>
    <property type="molecule type" value="Genomic_DNA"/>
</dbReference>
<evidence type="ECO:0000313" key="2">
    <source>
        <dbReference type="EMBL" id="KZP01120.1"/>
    </source>
</evidence>
<dbReference type="PANTHER" id="PTHR12277:SF81">
    <property type="entry name" value="PROTEIN ABHD13"/>
    <property type="match status" value="1"/>
</dbReference>